<evidence type="ECO:0000313" key="3">
    <source>
        <dbReference type="EMBL" id="KAK9947329.1"/>
    </source>
</evidence>
<dbReference type="InterPro" id="IPR013087">
    <property type="entry name" value="Znf_C2H2_type"/>
</dbReference>
<feature type="domain" description="U1-type" evidence="2">
    <location>
        <begin position="372"/>
        <end position="406"/>
    </location>
</feature>
<feature type="region of interest" description="Disordered" evidence="1">
    <location>
        <begin position="415"/>
        <end position="446"/>
    </location>
</feature>
<dbReference type="GO" id="GO:0008270">
    <property type="term" value="F:zinc ion binding"/>
    <property type="evidence" value="ECO:0007669"/>
    <property type="project" value="InterPro"/>
</dbReference>
<protein>
    <recommendedName>
        <fullName evidence="2">U1-type domain-containing protein</fullName>
    </recommendedName>
</protein>
<dbReference type="AlphaFoldDB" id="A0AAW1YDW7"/>
<feature type="region of interest" description="Disordered" evidence="1">
    <location>
        <begin position="199"/>
        <end position="222"/>
    </location>
</feature>
<dbReference type="EMBL" id="JBEDUW010000001">
    <property type="protein sequence ID" value="KAK9947329.1"/>
    <property type="molecule type" value="Genomic_DNA"/>
</dbReference>
<accession>A0AAW1YDW7</accession>
<feature type="region of interest" description="Disordered" evidence="1">
    <location>
        <begin position="309"/>
        <end position="342"/>
    </location>
</feature>
<feature type="compositionally biased region" description="Polar residues" evidence="1">
    <location>
        <begin position="420"/>
        <end position="443"/>
    </location>
</feature>
<reference evidence="3 4" key="1">
    <citation type="journal article" date="2023" name="G3 (Bethesda)">
        <title>A chromosome-length genome assembly and annotation of blackberry (Rubus argutus, cv. 'Hillquist').</title>
        <authorList>
            <person name="Bruna T."/>
            <person name="Aryal R."/>
            <person name="Dudchenko O."/>
            <person name="Sargent D.J."/>
            <person name="Mead D."/>
            <person name="Buti M."/>
            <person name="Cavallini A."/>
            <person name="Hytonen T."/>
            <person name="Andres J."/>
            <person name="Pham M."/>
            <person name="Weisz D."/>
            <person name="Mascagni F."/>
            <person name="Usai G."/>
            <person name="Natali L."/>
            <person name="Bassil N."/>
            <person name="Fernandez G.E."/>
            <person name="Lomsadze A."/>
            <person name="Armour M."/>
            <person name="Olukolu B."/>
            <person name="Poorten T."/>
            <person name="Britton C."/>
            <person name="Davik J."/>
            <person name="Ashrafi H."/>
            <person name="Aiden E.L."/>
            <person name="Borodovsky M."/>
            <person name="Worthington M."/>
        </authorList>
    </citation>
    <scope>NUCLEOTIDE SEQUENCE [LARGE SCALE GENOMIC DNA]</scope>
    <source>
        <strain evidence="3">PI 553951</strain>
    </source>
</reference>
<dbReference type="PANTHER" id="PTHR47487:SF8">
    <property type="entry name" value="OS08G0270900 PROTEIN"/>
    <property type="match status" value="1"/>
</dbReference>
<dbReference type="SMART" id="SM00451">
    <property type="entry name" value="ZnF_U1"/>
    <property type="match status" value="2"/>
</dbReference>
<dbReference type="SUPFAM" id="SSF57667">
    <property type="entry name" value="beta-beta-alpha zinc fingers"/>
    <property type="match status" value="2"/>
</dbReference>
<gene>
    <name evidence="3" type="ORF">M0R45_002960</name>
</gene>
<dbReference type="InterPro" id="IPR003604">
    <property type="entry name" value="Matrin/U1-like-C_Znf_C2H2"/>
</dbReference>
<proteinExistence type="predicted"/>
<organism evidence="3 4">
    <name type="scientific">Rubus argutus</name>
    <name type="common">Southern blackberry</name>
    <dbReference type="NCBI Taxonomy" id="59490"/>
    <lineage>
        <taxon>Eukaryota</taxon>
        <taxon>Viridiplantae</taxon>
        <taxon>Streptophyta</taxon>
        <taxon>Embryophyta</taxon>
        <taxon>Tracheophyta</taxon>
        <taxon>Spermatophyta</taxon>
        <taxon>Magnoliopsida</taxon>
        <taxon>eudicotyledons</taxon>
        <taxon>Gunneridae</taxon>
        <taxon>Pentapetalae</taxon>
        <taxon>rosids</taxon>
        <taxon>fabids</taxon>
        <taxon>Rosales</taxon>
        <taxon>Rosaceae</taxon>
        <taxon>Rosoideae</taxon>
        <taxon>Rosoideae incertae sedis</taxon>
        <taxon>Rubus</taxon>
    </lineage>
</organism>
<dbReference type="Proteomes" id="UP001457282">
    <property type="component" value="Unassembled WGS sequence"/>
</dbReference>
<dbReference type="Pfam" id="PF12874">
    <property type="entry name" value="zf-met"/>
    <property type="match status" value="2"/>
</dbReference>
<dbReference type="InterPro" id="IPR036236">
    <property type="entry name" value="Znf_C2H2_sf"/>
</dbReference>
<keyword evidence="4" id="KW-1185">Reference proteome</keyword>
<evidence type="ECO:0000259" key="2">
    <source>
        <dbReference type="SMART" id="SM00451"/>
    </source>
</evidence>
<comment type="caution">
    <text evidence="3">The sequence shown here is derived from an EMBL/GenBank/DDBJ whole genome shotgun (WGS) entry which is preliminary data.</text>
</comment>
<dbReference type="PANTHER" id="PTHR47487">
    <property type="entry name" value="OS06G0651300 PROTEIN-RELATED"/>
    <property type="match status" value="1"/>
</dbReference>
<feature type="domain" description="U1-type" evidence="2">
    <location>
        <begin position="227"/>
        <end position="261"/>
    </location>
</feature>
<evidence type="ECO:0000313" key="4">
    <source>
        <dbReference type="Proteomes" id="UP001457282"/>
    </source>
</evidence>
<evidence type="ECO:0000256" key="1">
    <source>
        <dbReference type="SAM" id="MobiDB-lite"/>
    </source>
</evidence>
<sequence length="577" mass="64374">MEFKFRAVDDRPSSSTVRYFSSERTIRGQSVLPTWALSPPPPPPCLFPGLDSRTSPDPNPDSITIHDPILHPTNARDAIQRQLEKDRIREEILAAEIARRRVLEAEVRRELMLEREIAMRRAAGDELGFEDPFGPMPFDARLPQAHSFDHRFAFGSPSTSPLPMVPLNLNLEVNKELTPPARPSDLNKDKLIVLAKPNPNLSGVKRKTPPTKGTNELPPSRLKKMPREEWSCALCQVNTTNEKVFDGHLNGKKHKARVKKLRAENLGKSSSNAPLSKNTAKLFEPKELEINGTECSELGAKEERRLLDHNEAGDGLDKKVQDTNTSKEKISEEKKEELPVQKDQCREDLTNNVGVKTVHMLQRKEEPTKTRKFEFLCDICRVGSHNPKVMENHKRGKKHRARLKELTKNRVRTTDVTKEANVNTPTTNSMASSGATQEAVNSRLQRDSENNAAHDNVIQEANVTIPTTIAVASLIATEKTENARLQESINVTKEANVGIPTAVAVASWGASEEAEKARLLEEFIKNNVPTSNGTKEANPNMPTTTSVAVASSWAIEAAENLRKLEAYEKLIKARLTE</sequence>
<dbReference type="GO" id="GO:0003676">
    <property type="term" value="F:nucleic acid binding"/>
    <property type="evidence" value="ECO:0007669"/>
    <property type="project" value="InterPro"/>
</dbReference>
<dbReference type="Gene3D" id="3.30.160.60">
    <property type="entry name" value="Classic Zinc Finger"/>
    <property type="match status" value="2"/>
</dbReference>
<name>A0AAW1YDW7_RUBAR</name>